<dbReference type="KEGG" id="hro:HELRODRAFT_166280"/>
<organism evidence="2 3">
    <name type="scientific">Helobdella robusta</name>
    <name type="common">Californian leech</name>
    <dbReference type="NCBI Taxonomy" id="6412"/>
    <lineage>
        <taxon>Eukaryota</taxon>
        <taxon>Metazoa</taxon>
        <taxon>Spiralia</taxon>
        <taxon>Lophotrochozoa</taxon>
        <taxon>Annelida</taxon>
        <taxon>Clitellata</taxon>
        <taxon>Hirudinea</taxon>
        <taxon>Rhynchobdellida</taxon>
        <taxon>Glossiphoniidae</taxon>
        <taxon>Helobdella</taxon>
    </lineage>
</organism>
<proteinExistence type="predicted"/>
<name>T1EXZ2_HELRO</name>
<reference evidence="1 3" key="2">
    <citation type="journal article" date="2013" name="Nature">
        <title>Insights into bilaterian evolution from three spiralian genomes.</title>
        <authorList>
            <person name="Simakov O."/>
            <person name="Marletaz F."/>
            <person name="Cho S.J."/>
            <person name="Edsinger-Gonzales E."/>
            <person name="Havlak P."/>
            <person name="Hellsten U."/>
            <person name="Kuo D.H."/>
            <person name="Larsson T."/>
            <person name="Lv J."/>
            <person name="Arendt D."/>
            <person name="Savage R."/>
            <person name="Osoegawa K."/>
            <person name="de Jong P."/>
            <person name="Grimwood J."/>
            <person name="Chapman J.A."/>
            <person name="Shapiro H."/>
            <person name="Aerts A."/>
            <person name="Otillar R.P."/>
            <person name="Terry A.Y."/>
            <person name="Boore J.L."/>
            <person name="Grigoriev I.V."/>
            <person name="Lindberg D.R."/>
            <person name="Seaver E.C."/>
            <person name="Weisblat D.A."/>
            <person name="Putnam N.H."/>
            <person name="Rokhsar D.S."/>
        </authorList>
    </citation>
    <scope>NUCLEOTIDE SEQUENCE</scope>
</reference>
<evidence type="ECO:0000313" key="3">
    <source>
        <dbReference type="Proteomes" id="UP000015101"/>
    </source>
</evidence>
<dbReference type="Proteomes" id="UP000015101">
    <property type="component" value="Unassembled WGS sequence"/>
</dbReference>
<dbReference type="RefSeq" id="XP_009031494.1">
    <property type="nucleotide sequence ID" value="XM_009033246.1"/>
</dbReference>
<keyword evidence="3" id="KW-1185">Reference proteome</keyword>
<evidence type="ECO:0000313" key="1">
    <source>
        <dbReference type="EMBL" id="ESN90592.1"/>
    </source>
</evidence>
<evidence type="ECO:0000313" key="2">
    <source>
        <dbReference type="EnsemblMetazoa" id="HelroP166280"/>
    </source>
</evidence>
<dbReference type="EMBL" id="AMQM01002302">
    <property type="status" value="NOT_ANNOTATED_CDS"/>
    <property type="molecule type" value="Genomic_DNA"/>
</dbReference>
<dbReference type="CTD" id="20201442"/>
<dbReference type="InParanoid" id="T1EXZ2"/>
<dbReference type="EnsemblMetazoa" id="HelroT166280">
    <property type="protein sequence ID" value="HelroP166280"/>
    <property type="gene ID" value="HelroG166280"/>
</dbReference>
<dbReference type="EMBL" id="KB097753">
    <property type="protein sequence ID" value="ESN90592.1"/>
    <property type="molecule type" value="Genomic_DNA"/>
</dbReference>
<gene>
    <name evidence="2" type="primary">20201442</name>
    <name evidence="1" type="ORF">HELRODRAFT_166280</name>
</gene>
<reference evidence="2" key="3">
    <citation type="submission" date="2015-06" db="UniProtKB">
        <authorList>
            <consortium name="EnsemblMetazoa"/>
        </authorList>
    </citation>
    <scope>IDENTIFICATION</scope>
</reference>
<protein>
    <submittedName>
        <fullName evidence="1 2">Uncharacterized protein</fullName>
    </submittedName>
</protein>
<dbReference type="HOGENOM" id="CLU_1919339_0_0_1"/>
<reference evidence="3" key="1">
    <citation type="submission" date="2012-12" db="EMBL/GenBank/DDBJ databases">
        <authorList>
            <person name="Hellsten U."/>
            <person name="Grimwood J."/>
            <person name="Chapman J.A."/>
            <person name="Shapiro H."/>
            <person name="Aerts A."/>
            <person name="Otillar R.P."/>
            <person name="Terry A.Y."/>
            <person name="Boore J.L."/>
            <person name="Simakov O."/>
            <person name="Marletaz F."/>
            <person name="Cho S.-J."/>
            <person name="Edsinger-Gonzales E."/>
            <person name="Havlak P."/>
            <person name="Kuo D.-H."/>
            <person name="Larsson T."/>
            <person name="Lv J."/>
            <person name="Arendt D."/>
            <person name="Savage R."/>
            <person name="Osoegawa K."/>
            <person name="de Jong P."/>
            <person name="Lindberg D.R."/>
            <person name="Seaver E.C."/>
            <person name="Weisblat D.A."/>
            <person name="Putnam N.H."/>
            <person name="Grigoriev I.V."/>
            <person name="Rokhsar D.S."/>
        </authorList>
    </citation>
    <scope>NUCLEOTIDE SEQUENCE</scope>
</reference>
<accession>T1EXZ2</accession>
<dbReference type="AlphaFoldDB" id="T1EXZ2"/>
<sequence length="132" mass="15153">MWCIAHNLCLPANRTGCLNDVTRTSHKTNLILYLPDQTRVLILFPDTVSLVKKQKFALAHKSGYDINNEVQQEHMLHKSQYFNPIEHAIQHTNTCTNIEGTKDTNMAEKCRTAEQWKNLYGPLMHISSQSCI</sequence>
<dbReference type="GeneID" id="20201442"/>